<dbReference type="CDD" id="cd07377">
    <property type="entry name" value="WHTH_GntR"/>
    <property type="match status" value="1"/>
</dbReference>
<dbReference type="GO" id="GO:0003700">
    <property type="term" value="F:DNA-binding transcription factor activity"/>
    <property type="evidence" value="ECO:0007669"/>
    <property type="project" value="InterPro"/>
</dbReference>
<gene>
    <name evidence="5" type="ORF">PZ740_03875</name>
</gene>
<dbReference type="PRINTS" id="PR00035">
    <property type="entry name" value="HTHGNTR"/>
</dbReference>
<dbReference type="PANTHER" id="PTHR43537">
    <property type="entry name" value="TRANSCRIPTIONAL REGULATOR, GNTR FAMILY"/>
    <property type="match status" value="1"/>
</dbReference>
<dbReference type="SMART" id="SM00895">
    <property type="entry name" value="FCD"/>
    <property type="match status" value="1"/>
</dbReference>
<evidence type="ECO:0000256" key="1">
    <source>
        <dbReference type="ARBA" id="ARBA00023015"/>
    </source>
</evidence>
<dbReference type="GO" id="GO:0003677">
    <property type="term" value="F:DNA binding"/>
    <property type="evidence" value="ECO:0007669"/>
    <property type="project" value="UniProtKB-KW"/>
</dbReference>
<dbReference type="EMBL" id="JARGEQ010000024">
    <property type="protein sequence ID" value="MDF1585523.1"/>
    <property type="molecule type" value="Genomic_DNA"/>
</dbReference>
<evidence type="ECO:0000313" key="5">
    <source>
        <dbReference type="EMBL" id="MDF1585523.1"/>
    </source>
</evidence>
<dbReference type="Gene3D" id="1.20.120.530">
    <property type="entry name" value="GntR ligand-binding domain-like"/>
    <property type="match status" value="1"/>
</dbReference>
<name>A0AAP3XPP0_9PROT</name>
<evidence type="ECO:0000259" key="4">
    <source>
        <dbReference type="PROSITE" id="PS50949"/>
    </source>
</evidence>
<dbReference type="InterPro" id="IPR036388">
    <property type="entry name" value="WH-like_DNA-bd_sf"/>
</dbReference>
<feature type="domain" description="HTH gntR-type" evidence="4">
    <location>
        <begin position="16"/>
        <end position="83"/>
    </location>
</feature>
<keyword evidence="2" id="KW-0238">DNA-binding</keyword>
<dbReference type="InterPro" id="IPR008920">
    <property type="entry name" value="TF_FadR/GntR_C"/>
</dbReference>
<evidence type="ECO:0000256" key="3">
    <source>
        <dbReference type="ARBA" id="ARBA00023163"/>
    </source>
</evidence>
<keyword evidence="6" id="KW-1185">Reference proteome</keyword>
<organism evidence="5 6">
    <name type="scientific">Marinimicrococcus flavescens</name>
    <dbReference type="NCBI Taxonomy" id="3031815"/>
    <lineage>
        <taxon>Bacteria</taxon>
        <taxon>Pseudomonadati</taxon>
        <taxon>Pseudomonadota</taxon>
        <taxon>Alphaproteobacteria</taxon>
        <taxon>Geminicoccales</taxon>
        <taxon>Geminicoccaceae</taxon>
        <taxon>Marinimicrococcus</taxon>
    </lineage>
</organism>
<reference evidence="5 6" key="1">
    <citation type="submission" date="2023-03" db="EMBL/GenBank/DDBJ databases">
        <title>YIM 152171 draft genome.</title>
        <authorList>
            <person name="Yang Z."/>
        </authorList>
    </citation>
    <scope>NUCLEOTIDE SEQUENCE [LARGE SCALE GENOMIC DNA]</scope>
    <source>
        <strain evidence="5 6">YIM 152171</strain>
    </source>
</reference>
<dbReference type="Pfam" id="PF07729">
    <property type="entry name" value="FCD"/>
    <property type="match status" value="1"/>
</dbReference>
<dbReference type="InterPro" id="IPR011711">
    <property type="entry name" value="GntR_C"/>
</dbReference>
<dbReference type="Gene3D" id="1.10.10.10">
    <property type="entry name" value="Winged helix-like DNA-binding domain superfamily/Winged helix DNA-binding domain"/>
    <property type="match status" value="1"/>
</dbReference>
<dbReference type="InterPro" id="IPR000524">
    <property type="entry name" value="Tscrpt_reg_HTH_GntR"/>
</dbReference>
<accession>A0AAP3XPP0</accession>
<keyword evidence="3" id="KW-0804">Transcription</keyword>
<proteinExistence type="predicted"/>
<keyword evidence="1" id="KW-0805">Transcription regulation</keyword>
<dbReference type="SUPFAM" id="SSF46785">
    <property type="entry name" value="Winged helix' DNA-binding domain"/>
    <property type="match status" value="1"/>
</dbReference>
<dbReference type="Proteomes" id="UP001301140">
    <property type="component" value="Unassembled WGS sequence"/>
</dbReference>
<dbReference type="AlphaFoldDB" id="A0AAP3XPP0"/>
<evidence type="ECO:0000256" key="2">
    <source>
        <dbReference type="ARBA" id="ARBA00023125"/>
    </source>
</evidence>
<dbReference type="SMART" id="SM00345">
    <property type="entry name" value="HTH_GNTR"/>
    <property type="match status" value="1"/>
</dbReference>
<dbReference type="SUPFAM" id="SSF48008">
    <property type="entry name" value="GntR ligand-binding domain-like"/>
    <property type="match status" value="1"/>
</dbReference>
<dbReference type="PROSITE" id="PS50949">
    <property type="entry name" value="HTH_GNTR"/>
    <property type="match status" value="1"/>
</dbReference>
<evidence type="ECO:0000313" key="6">
    <source>
        <dbReference type="Proteomes" id="UP001301140"/>
    </source>
</evidence>
<sequence>MRAAQAETETGEGREDTLSSQAYALIEEMIVDGAASPGHLLSEQALSQSLGIGRTPVREALQRLAANGLVRIVPRRGYYVSELDVREFFSMLDLRRELERYVATRVAARVTPPQAAALRDLGGRLREAAARGDGRGVLRLDREFKSLLVELAANRFVRHAIEPLHALSRQFYFVHVEQTDREIGNAHADLLDAIADGDVERAAAASDIVMDNLHRFARDVIERIMQSSYTAR</sequence>
<dbReference type="PANTHER" id="PTHR43537:SF5">
    <property type="entry name" value="UXU OPERON TRANSCRIPTIONAL REGULATOR"/>
    <property type="match status" value="1"/>
</dbReference>
<comment type="caution">
    <text evidence="5">The sequence shown here is derived from an EMBL/GenBank/DDBJ whole genome shotgun (WGS) entry which is preliminary data.</text>
</comment>
<protein>
    <submittedName>
        <fullName evidence="5">GntR family transcriptional regulator</fullName>
    </submittedName>
</protein>
<dbReference type="RefSeq" id="WP_327787941.1">
    <property type="nucleotide sequence ID" value="NZ_JARGEQ010000024.1"/>
</dbReference>
<dbReference type="InterPro" id="IPR036390">
    <property type="entry name" value="WH_DNA-bd_sf"/>
</dbReference>
<dbReference type="Pfam" id="PF00392">
    <property type="entry name" value="GntR"/>
    <property type="match status" value="1"/>
</dbReference>